<dbReference type="PANTHER" id="PTHR39203">
    <property type="entry name" value="CYTOPLASMIC PROTEIN-RELATED"/>
    <property type="match status" value="1"/>
</dbReference>
<dbReference type="InterPro" id="IPR007374">
    <property type="entry name" value="ASCH_domain"/>
</dbReference>
<dbReference type="InterPro" id="IPR015947">
    <property type="entry name" value="PUA-like_sf"/>
</dbReference>
<sequence length="151" mass="16306">MPFDDLPHAEFAFPGPLRDKLVAAILAGAKTTTTALALGYERAGEPLPQVGDRSVVVDSAQRPVAVIETTDVRVLRLADVDLRHALDEGEGDESVAGWRAGHEEFWHTPEVRAELGDPDFTVDDDTLVVAERFRLLHRVTPGGDGGTREGA</sequence>
<dbReference type="RefSeq" id="WP_120783414.1">
    <property type="nucleotide sequence ID" value="NZ_JBHLUP010000005.1"/>
</dbReference>
<accession>A0A3A9ZNH3</accession>
<dbReference type="EMBL" id="RBAN01000011">
    <property type="protein sequence ID" value="RKN49830.1"/>
    <property type="molecule type" value="Genomic_DNA"/>
</dbReference>
<dbReference type="PANTHER" id="PTHR39203:SF1">
    <property type="entry name" value="CYTOPLASMIC PROTEIN"/>
    <property type="match status" value="1"/>
</dbReference>
<dbReference type="SMART" id="SM01022">
    <property type="entry name" value="ASCH"/>
    <property type="match status" value="1"/>
</dbReference>
<evidence type="ECO:0000313" key="2">
    <source>
        <dbReference type="EMBL" id="RKN49830.1"/>
    </source>
</evidence>
<evidence type="ECO:0000313" key="3">
    <source>
        <dbReference type="Proteomes" id="UP000279968"/>
    </source>
</evidence>
<protein>
    <submittedName>
        <fullName evidence="2">ASCH domain-containing protein</fullName>
    </submittedName>
</protein>
<dbReference type="CDD" id="cd06553">
    <property type="entry name" value="ASCH_Ef3133_like"/>
    <property type="match status" value="1"/>
</dbReference>
<dbReference type="Gene3D" id="3.10.400.10">
    <property type="entry name" value="Sulfate adenylyltransferase"/>
    <property type="match status" value="1"/>
</dbReference>
<dbReference type="PIRSF" id="PIRSF021320">
    <property type="entry name" value="DUF984"/>
    <property type="match status" value="1"/>
</dbReference>
<dbReference type="SUPFAM" id="SSF88697">
    <property type="entry name" value="PUA domain-like"/>
    <property type="match status" value="1"/>
</dbReference>
<gene>
    <name evidence="2" type="ORF">D7193_32040</name>
</gene>
<dbReference type="OrthoDB" id="9807542at2"/>
<dbReference type="InterPro" id="IPR009326">
    <property type="entry name" value="DUF984"/>
</dbReference>
<reference evidence="2 3" key="1">
    <citation type="journal article" date="2015" name="Int. J. Syst. Evol. Microbiol.">
        <title>Micromonospora costi sp. nov., isolated from a leaf of Costus speciosus.</title>
        <authorList>
            <person name="Thawai C."/>
        </authorList>
    </citation>
    <scope>NUCLEOTIDE SEQUENCE [LARGE SCALE GENOMIC DNA]</scope>
    <source>
        <strain evidence="2 3">CS1-12</strain>
    </source>
</reference>
<name>A0A3A9ZNH3_9ACTN</name>
<dbReference type="Proteomes" id="UP000279968">
    <property type="component" value="Unassembled WGS sequence"/>
</dbReference>
<keyword evidence="3" id="KW-1185">Reference proteome</keyword>
<evidence type="ECO:0000259" key="1">
    <source>
        <dbReference type="SMART" id="SM01022"/>
    </source>
</evidence>
<dbReference type="Pfam" id="PF04266">
    <property type="entry name" value="ASCH"/>
    <property type="match status" value="1"/>
</dbReference>
<dbReference type="AlphaFoldDB" id="A0A3A9ZNH3"/>
<organism evidence="2 3">
    <name type="scientific">Micromonospora costi</name>
    <dbReference type="NCBI Taxonomy" id="1530042"/>
    <lineage>
        <taxon>Bacteria</taxon>
        <taxon>Bacillati</taxon>
        <taxon>Actinomycetota</taxon>
        <taxon>Actinomycetes</taxon>
        <taxon>Micromonosporales</taxon>
        <taxon>Micromonosporaceae</taxon>
        <taxon>Micromonospora</taxon>
    </lineage>
</organism>
<comment type="caution">
    <text evidence="2">The sequence shown here is derived from an EMBL/GenBank/DDBJ whole genome shotgun (WGS) entry which is preliminary data.</text>
</comment>
<proteinExistence type="predicted"/>
<feature type="domain" description="ASCH" evidence="1">
    <location>
        <begin position="11"/>
        <end position="137"/>
    </location>
</feature>